<reference evidence="2" key="1">
    <citation type="journal article" date="2020" name="Stud. Mycol.">
        <title>101 Dothideomycetes genomes: a test case for predicting lifestyles and emergence of pathogens.</title>
        <authorList>
            <person name="Haridas S."/>
            <person name="Albert R."/>
            <person name="Binder M."/>
            <person name="Bloem J."/>
            <person name="Labutti K."/>
            <person name="Salamov A."/>
            <person name="Andreopoulos B."/>
            <person name="Baker S."/>
            <person name="Barry K."/>
            <person name="Bills G."/>
            <person name="Bluhm B."/>
            <person name="Cannon C."/>
            <person name="Castanera R."/>
            <person name="Culley D."/>
            <person name="Daum C."/>
            <person name="Ezra D."/>
            <person name="Gonzalez J."/>
            <person name="Henrissat B."/>
            <person name="Kuo A."/>
            <person name="Liang C."/>
            <person name="Lipzen A."/>
            <person name="Lutzoni F."/>
            <person name="Magnuson J."/>
            <person name="Mondo S."/>
            <person name="Nolan M."/>
            <person name="Ohm R."/>
            <person name="Pangilinan J."/>
            <person name="Park H.-J."/>
            <person name="Ramirez L."/>
            <person name="Alfaro M."/>
            <person name="Sun H."/>
            <person name="Tritt A."/>
            <person name="Yoshinaga Y."/>
            <person name="Zwiers L.-H."/>
            <person name="Turgeon B."/>
            <person name="Goodwin S."/>
            <person name="Spatafora J."/>
            <person name="Crous P."/>
            <person name="Grigoriev I."/>
        </authorList>
    </citation>
    <scope>NUCLEOTIDE SEQUENCE</scope>
    <source>
        <strain evidence="2">CBS 109.77</strain>
    </source>
</reference>
<dbReference type="EMBL" id="MU002340">
    <property type="protein sequence ID" value="KAF2787267.1"/>
    <property type="molecule type" value="Genomic_DNA"/>
</dbReference>
<gene>
    <name evidence="2" type="ORF">K505DRAFT_130265</name>
</gene>
<evidence type="ECO:0000256" key="1">
    <source>
        <dbReference type="SAM" id="MobiDB-lite"/>
    </source>
</evidence>
<name>A0A6A6WU43_9PLEO</name>
<organism evidence="2 3">
    <name type="scientific">Melanomma pulvis-pyrius CBS 109.77</name>
    <dbReference type="NCBI Taxonomy" id="1314802"/>
    <lineage>
        <taxon>Eukaryota</taxon>
        <taxon>Fungi</taxon>
        <taxon>Dikarya</taxon>
        <taxon>Ascomycota</taxon>
        <taxon>Pezizomycotina</taxon>
        <taxon>Dothideomycetes</taxon>
        <taxon>Pleosporomycetidae</taxon>
        <taxon>Pleosporales</taxon>
        <taxon>Melanommataceae</taxon>
        <taxon>Melanomma</taxon>
    </lineage>
</organism>
<feature type="region of interest" description="Disordered" evidence="1">
    <location>
        <begin position="1"/>
        <end position="35"/>
    </location>
</feature>
<sequence>MQENNTLMIPGSTRSYSRSSTPSNSSIDSGMERQASLPSECIGGSQVMAQFDIHHSPNTTHLIVGGTSLTDSVQPAQSNTWPLNKGQRLSAPRITRYRSVSQPQQANFLKIRTQEQLKRRSMTNIGTRALDHQSHYNTHSEPLSINIQTTSGDAYSYNLPYR</sequence>
<accession>A0A6A6WU43</accession>
<evidence type="ECO:0000313" key="3">
    <source>
        <dbReference type="Proteomes" id="UP000799757"/>
    </source>
</evidence>
<dbReference type="AlphaFoldDB" id="A0A6A6WU43"/>
<evidence type="ECO:0000313" key="2">
    <source>
        <dbReference type="EMBL" id="KAF2787267.1"/>
    </source>
</evidence>
<proteinExistence type="predicted"/>
<keyword evidence="3" id="KW-1185">Reference proteome</keyword>
<dbReference type="Proteomes" id="UP000799757">
    <property type="component" value="Unassembled WGS sequence"/>
</dbReference>
<feature type="compositionally biased region" description="Low complexity" evidence="1">
    <location>
        <begin position="9"/>
        <end position="29"/>
    </location>
</feature>
<protein>
    <submittedName>
        <fullName evidence="2">Uncharacterized protein</fullName>
    </submittedName>
</protein>